<feature type="signal peptide" evidence="2">
    <location>
        <begin position="1"/>
        <end position="26"/>
    </location>
</feature>
<feature type="region of interest" description="Disordered" evidence="1">
    <location>
        <begin position="87"/>
        <end position="106"/>
    </location>
</feature>
<evidence type="ECO:0000256" key="1">
    <source>
        <dbReference type="SAM" id="MobiDB-lite"/>
    </source>
</evidence>
<accession>A0A8E2EEV9</accession>
<feature type="compositionally biased region" description="Basic and acidic residues" evidence="1">
    <location>
        <begin position="91"/>
        <end position="106"/>
    </location>
</feature>
<protein>
    <recommendedName>
        <fullName evidence="5">Secreted protein</fullName>
    </recommendedName>
</protein>
<gene>
    <name evidence="3" type="ORF">K432DRAFT_212229</name>
</gene>
<keyword evidence="4" id="KW-1185">Reference proteome</keyword>
<dbReference type="EMBL" id="KV744880">
    <property type="protein sequence ID" value="OCK82692.1"/>
    <property type="molecule type" value="Genomic_DNA"/>
</dbReference>
<feature type="chain" id="PRO_5034353110" description="Secreted protein" evidence="2">
    <location>
        <begin position="27"/>
        <end position="106"/>
    </location>
</feature>
<evidence type="ECO:0000313" key="3">
    <source>
        <dbReference type="EMBL" id="OCK82692.1"/>
    </source>
</evidence>
<sequence length="106" mass="12138">MSLGLSTCTIIGMLYCQMSLTSTTLAGNSYVYSGESTWTPPRLPHVFPCLSLRLRMVVRVLFSFASGFRRRQYFSFLMVAKIFLPRNPNQDQKDRSDDLHGHGLDW</sequence>
<evidence type="ECO:0008006" key="5">
    <source>
        <dbReference type="Google" id="ProtNLM"/>
    </source>
</evidence>
<proteinExistence type="predicted"/>
<keyword evidence="2" id="KW-0732">Signal</keyword>
<name>A0A8E2EEV9_9PEZI</name>
<evidence type="ECO:0000256" key="2">
    <source>
        <dbReference type="SAM" id="SignalP"/>
    </source>
</evidence>
<evidence type="ECO:0000313" key="4">
    <source>
        <dbReference type="Proteomes" id="UP000250266"/>
    </source>
</evidence>
<dbReference type="Proteomes" id="UP000250266">
    <property type="component" value="Unassembled WGS sequence"/>
</dbReference>
<reference evidence="3 4" key="1">
    <citation type="journal article" date="2016" name="Nat. Commun.">
        <title>Ectomycorrhizal ecology is imprinted in the genome of the dominant symbiotic fungus Cenococcum geophilum.</title>
        <authorList>
            <consortium name="DOE Joint Genome Institute"/>
            <person name="Peter M."/>
            <person name="Kohler A."/>
            <person name="Ohm R.A."/>
            <person name="Kuo A."/>
            <person name="Krutzmann J."/>
            <person name="Morin E."/>
            <person name="Arend M."/>
            <person name="Barry K.W."/>
            <person name="Binder M."/>
            <person name="Choi C."/>
            <person name="Clum A."/>
            <person name="Copeland A."/>
            <person name="Grisel N."/>
            <person name="Haridas S."/>
            <person name="Kipfer T."/>
            <person name="LaButti K."/>
            <person name="Lindquist E."/>
            <person name="Lipzen A."/>
            <person name="Maire R."/>
            <person name="Meier B."/>
            <person name="Mihaltcheva S."/>
            <person name="Molinier V."/>
            <person name="Murat C."/>
            <person name="Poggeler S."/>
            <person name="Quandt C.A."/>
            <person name="Sperisen C."/>
            <person name="Tritt A."/>
            <person name="Tisserant E."/>
            <person name="Crous P.W."/>
            <person name="Henrissat B."/>
            <person name="Nehls U."/>
            <person name="Egli S."/>
            <person name="Spatafora J.W."/>
            <person name="Grigoriev I.V."/>
            <person name="Martin F.M."/>
        </authorList>
    </citation>
    <scope>NUCLEOTIDE SEQUENCE [LARGE SCALE GENOMIC DNA]</scope>
    <source>
        <strain evidence="3 4">CBS 459.81</strain>
    </source>
</reference>
<organism evidence="3 4">
    <name type="scientific">Lepidopterella palustris CBS 459.81</name>
    <dbReference type="NCBI Taxonomy" id="1314670"/>
    <lineage>
        <taxon>Eukaryota</taxon>
        <taxon>Fungi</taxon>
        <taxon>Dikarya</taxon>
        <taxon>Ascomycota</taxon>
        <taxon>Pezizomycotina</taxon>
        <taxon>Dothideomycetes</taxon>
        <taxon>Pleosporomycetidae</taxon>
        <taxon>Mytilinidiales</taxon>
        <taxon>Argynnaceae</taxon>
        <taxon>Lepidopterella</taxon>
    </lineage>
</organism>
<dbReference type="AlphaFoldDB" id="A0A8E2EEV9"/>